<evidence type="ECO:0000256" key="1">
    <source>
        <dbReference type="SAM" id="MobiDB-lite"/>
    </source>
</evidence>
<keyword evidence="2" id="KW-0812">Transmembrane</keyword>
<keyword evidence="4" id="KW-1185">Reference proteome</keyword>
<gene>
    <name evidence="3" type="ORF">FHS44_000788</name>
</gene>
<keyword evidence="2" id="KW-1133">Transmembrane helix</keyword>
<protein>
    <submittedName>
        <fullName evidence="3">Uncharacterized protein YjbI with pentapeptide repeats</fullName>
    </submittedName>
</protein>
<dbReference type="RefSeq" id="WP_184712454.1">
    <property type="nucleotide sequence ID" value="NZ_JACHJP010000001.1"/>
</dbReference>
<feature type="transmembrane region" description="Helical" evidence="2">
    <location>
        <begin position="73"/>
        <end position="92"/>
    </location>
</feature>
<evidence type="ECO:0000313" key="3">
    <source>
        <dbReference type="EMBL" id="MBB4913716.1"/>
    </source>
</evidence>
<feature type="transmembrane region" description="Helical" evidence="2">
    <location>
        <begin position="104"/>
        <end position="127"/>
    </location>
</feature>
<dbReference type="AlphaFoldDB" id="A0A7W7QHJ0"/>
<feature type="transmembrane region" description="Helical" evidence="2">
    <location>
        <begin position="38"/>
        <end position="67"/>
    </location>
</feature>
<sequence length="663" mass="73935">MLNASTKALLDNAFRPIVEYLLTELPGGSVARISHGRIILTITIGAAGLTLFGATVYVARLSILSWWTSVPKVGVLALFSGGFLATAIGLWARSWKDEETESGFRILPWWTVILGLFTAAIATWGSISWLTQAAKGDPKLEFDAIKTGLTVGVGVAGLAALLLTVRKQWLSERVHKHQEEVSRRQEHDATERRVTELYTKAADQLGNEKAAVRLAGLYALERLGQSHTEHRQTIVNVICAYLRIPFDGPTLGSNSDSESADDNGGSSDLEQERQVRWAAQDILQRHLFRGGKGDSTPETLWEGMNVDLSSSRLGRGGFDNCTFRSANFSHTNFDNGASFMRARFIEHAIFIGSRFEGAVRFNGATFLGKAYFNRASFRKMALFRSATFGDRVNFSRVQFNSGSSFEGSKFNGVSSFEEARFSGEARFNNAYYARRATFNRANFIERVVFHGVVFSGDRFNSQAAFEGTTFRRSAVFKEVRFRGEVNFDHAKFESRAFFSISTFGSRSNFRNTEFEGNVEFNGAKFEDHASFGGAVFSRRSEFNSVLFGGGVFFRGANFYKDPWFGRSVFRQQVNFCEVELASVARFNKAKFFGDMRFDHMPEQIVLNEARAHKDCSHNFPAGWRLGDESDPEGLNLILRDNKNASAANKCETDGKSDLGDFCL</sequence>
<accession>A0A7W7QHJ0</accession>
<reference evidence="3 4" key="1">
    <citation type="submission" date="2020-08" db="EMBL/GenBank/DDBJ databases">
        <title>Genomic Encyclopedia of Type Strains, Phase III (KMG-III): the genomes of soil and plant-associated and newly described type strains.</title>
        <authorList>
            <person name="Whitman W."/>
        </authorList>
    </citation>
    <scope>NUCLEOTIDE SEQUENCE [LARGE SCALE GENOMIC DNA]</scope>
    <source>
        <strain evidence="3 4">CECT 8840</strain>
    </source>
</reference>
<feature type="transmembrane region" description="Helical" evidence="2">
    <location>
        <begin position="147"/>
        <end position="165"/>
    </location>
</feature>
<evidence type="ECO:0000313" key="4">
    <source>
        <dbReference type="Proteomes" id="UP000552644"/>
    </source>
</evidence>
<comment type="caution">
    <text evidence="3">The sequence shown here is derived from an EMBL/GenBank/DDBJ whole genome shotgun (WGS) entry which is preliminary data.</text>
</comment>
<name>A0A7W7QHJ0_9ACTN</name>
<evidence type="ECO:0000256" key="2">
    <source>
        <dbReference type="SAM" id="Phobius"/>
    </source>
</evidence>
<dbReference type="Proteomes" id="UP000552644">
    <property type="component" value="Unassembled WGS sequence"/>
</dbReference>
<dbReference type="InterPro" id="IPR001646">
    <property type="entry name" value="5peptide_repeat"/>
</dbReference>
<organism evidence="3 4">
    <name type="scientific">Streptosporangium saharense</name>
    <dbReference type="NCBI Taxonomy" id="1706840"/>
    <lineage>
        <taxon>Bacteria</taxon>
        <taxon>Bacillati</taxon>
        <taxon>Actinomycetota</taxon>
        <taxon>Actinomycetes</taxon>
        <taxon>Streptosporangiales</taxon>
        <taxon>Streptosporangiaceae</taxon>
        <taxon>Streptosporangium</taxon>
    </lineage>
</organism>
<dbReference type="Pfam" id="PF13576">
    <property type="entry name" value="Pentapeptide_3"/>
    <property type="match status" value="2"/>
</dbReference>
<dbReference type="Gene3D" id="2.160.20.80">
    <property type="entry name" value="E3 ubiquitin-protein ligase SopA"/>
    <property type="match status" value="2"/>
</dbReference>
<feature type="region of interest" description="Disordered" evidence="1">
    <location>
        <begin position="252"/>
        <end position="271"/>
    </location>
</feature>
<dbReference type="EMBL" id="JACHJP010000001">
    <property type="protein sequence ID" value="MBB4913716.1"/>
    <property type="molecule type" value="Genomic_DNA"/>
</dbReference>
<keyword evidence="2" id="KW-0472">Membrane</keyword>
<proteinExistence type="predicted"/>